<dbReference type="KEGG" id="tnl:113499883"/>
<reference evidence="3" key="1">
    <citation type="submission" date="2025-08" db="UniProtKB">
        <authorList>
            <consortium name="RefSeq"/>
        </authorList>
    </citation>
    <scope>IDENTIFICATION</scope>
</reference>
<dbReference type="OrthoDB" id="191037at2759"/>
<sequence>MAEFNFAGSIENISDSLLELIKKVIKEQNVKVKKVTFEPAGKAGDNVGSNTKRIIVEGEEKRLQLFAKIAPQNEGLRQLWTIRLSFLNEDIMYTEFFPKLEKMQRDAGVPETDRFRYAKCYGSFTENLQETLILEDLKLSEFTMLDKLVSMNDTCVKSVLKNLAILHSFSFVLKSREPETFDDFKNKLTNIRRATMEKCPPEVYAEPIVSSISFLIDNEKWINVIKSILPNLTSEIVMLSDFENSYKNSVIIQGDAWTNNFMFRFKEGQLTESVILDYQTASNGNPMTDVLTLIFNCTDYETKCKHYYDWIDYYHSELDKALSYYKLSASSVYPRSEMDADLKRYAKLILSLSCAMCIMAMRSGDEAVEMVNALQNASEYSGILETMNTKGLEKKSRDVLKDKIEGFFKSYETFCVSED</sequence>
<dbReference type="Pfam" id="PF02958">
    <property type="entry name" value="EcKL"/>
    <property type="match status" value="1"/>
</dbReference>
<protein>
    <submittedName>
        <fullName evidence="3">Uncharacterized protein LOC113499883</fullName>
    </submittedName>
</protein>
<dbReference type="Gene3D" id="3.90.1200.10">
    <property type="match status" value="1"/>
</dbReference>
<dbReference type="GeneID" id="113499883"/>
<dbReference type="PANTHER" id="PTHR11012:SF30">
    <property type="entry name" value="PROTEIN KINASE-LIKE DOMAIN-CONTAINING"/>
    <property type="match status" value="1"/>
</dbReference>
<dbReference type="InParanoid" id="A0A7E5W6M5"/>
<organism evidence="2 3">
    <name type="scientific">Trichoplusia ni</name>
    <name type="common">Cabbage looper</name>
    <dbReference type="NCBI Taxonomy" id="7111"/>
    <lineage>
        <taxon>Eukaryota</taxon>
        <taxon>Metazoa</taxon>
        <taxon>Ecdysozoa</taxon>
        <taxon>Arthropoda</taxon>
        <taxon>Hexapoda</taxon>
        <taxon>Insecta</taxon>
        <taxon>Pterygota</taxon>
        <taxon>Neoptera</taxon>
        <taxon>Endopterygota</taxon>
        <taxon>Lepidoptera</taxon>
        <taxon>Glossata</taxon>
        <taxon>Ditrysia</taxon>
        <taxon>Noctuoidea</taxon>
        <taxon>Noctuidae</taxon>
        <taxon>Plusiinae</taxon>
        <taxon>Trichoplusia</taxon>
    </lineage>
</organism>
<keyword evidence="2" id="KW-1185">Reference proteome</keyword>
<dbReference type="SUPFAM" id="SSF56112">
    <property type="entry name" value="Protein kinase-like (PK-like)"/>
    <property type="match status" value="1"/>
</dbReference>
<evidence type="ECO:0000313" key="2">
    <source>
        <dbReference type="Proteomes" id="UP000322000"/>
    </source>
</evidence>
<gene>
    <name evidence="3" type="primary">LOC113499883</name>
</gene>
<name>A0A7E5W6M5_TRINI</name>
<dbReference type="InterPro" id="IPR004119">
    <property type="entry name" value="EcKL"/>
</dbReference>
<dbReference type="FunCoup" id="A0A7E5W6M5">
    <property type="interactions" value="54"/>
</dbReference>
<feature type="domain" description="CHK kinase-like" evidence="1">
    <location>
        <begin position="132"/>
        <end position="324"/>
    </location>
</feature>
<evidence type="ECO:0000259" key="1">
    <source>
        <dbReference type="SMART" id="SM00587"/>
    </source>
</evidence>
<dbReference type="Proteomes" id="UP000322000">
    <property type="component" value="Chromosome 13"/>
</dbReference>
<proteinExistence type="predicted"/>
<dbReference type="RefSeq" id="XP_026736269.1">
    <property type="nucleotide sequence ID" value="XM_026880468.1"/>
</dbReference>
<dbReference type="InterPro" id="IPR011009">
    <property type="entry name" value="Kinase-like_dom_sf"/>
</dbReference>
<accession>A0A7E5W6M5</accession>
<evidence type="ECO:0000313" key="3">
    <source>
        <dbReference type="RefSeq" id="XP_026736269.1"/>
    </source>
</evidence>
<dbReference type="InterPro" id="IPR015897">
    <property type="entry name" value="CHK_kinase-like"/>
</dbReference>
<dbReference type="PANTHER" id="PTHR11012">
    <property type="entry name" value="PROTEIN KINASE-LIKE DOMAIN-CONTAINING"/>
    <property type="match status" value="1"/>
</dbReference>
<dbReference type="AlphaFoldDB" id="A0A7E5W6M5"/>
<dbReference type="SMART" id="SM00587">
    <property type="entry name" value="CHK"/>
    <property type="match status" value="1"/>
</dbReference>